<evidence type="ECO:0000256" key="3">
    <source>
        <dbReference type="ARBA" id="ARBA00023087"/>
    </source>
</evidence>
<evidence type="ECO:0000313" key="8">
    <source>
        <dbReference type="Proteomes" id="UP000294513"/>
    </source>
</evidence>
<feature type="region of interest" description="Disordered" evidence="4">
    <location>
        <begin position="1"/>
        <end position="25"/>
    </location>
</feature>
<name>A0A4R4ZXM1_9ACTN</name>
<evidence type="ECO:0000256" key="1">
    <source>
        <dbReference type="ARBA" id="ARBA00022512"/>
    </source>
</evidence>
<dbReference type="GO" id="GO:0007155">
    <property type="term" value="P:cell adhesion"/>
    <property type="evidence" value="ECO:0007669"/>
    <property type="project" value="UniProtKB-KW"/>
</dbReference>
<evidence type="ECO:0000256" key="4">
    <source>
        <dbReference type="SAM" id="MobiDB-lite"/>
    </source>
</evidence>
<evidence type="ECO:0000259" key="6">
    <source>
        <dbReference type="PROSITE" id="PS51884"/>
    </source>
</evidence>
<feature type="compositionally biased region" description="Polar residues" evidence="4">
    <location>
        <begin position="562"/>
        <end position="573"/>
    </location>
</feature>
<protein>
    <submittedName>
        <fullName evidence="7">DUF320 domain-containing protein</fullName>
    </submittedName>
</protein>
<organism evidence="7 8">
    <name type="scientific">Actinomadura rubrisoli</name>
    <dbReference type="NCBI Taxonomy" id="2530368"/>
    <lineage>
        <taxon>Bacteria</taxon>
        <taxon>Bacillati</taxon>
        <taxon>Actinomycetota</taxon>
        <taxon>Actinomycetes</taxon>
        <taxon>Streptosporangiales</taxon>
        <taxon>Thermomonosporaceae</taxon>
        <taxon>Actinomadura</taxon>
    </lineage>
</organism>
<evidence type="ECO:0000313" key="7">
    <source>
        <dbReference type="EMBL" id="TDD63993.1"/>
    </source>
</evidence>
<dbReference type="Pfam" id="PF03777">
    <property type="entry name" value="ChpA-C"/>
    <property type="match status" value="4"/>
</dbReference>
<feature type="region of interest" description="Disordered" evidence="4">
    <location>
        <begin position="160"/>
        <end position="182"/>
    </location>
</feature>
<feature type="transmembrane region" description="Helical" evidence="5">
    <location>
        <begin position="765"/>
        <end position="785"/>
    </location>
</feature>
<dbReference type="Proteomes" id="UP000294513">
    <property type="component" value="Unassembled WGS sequence"/>
</dbReference>
<gene>
    <name evidence="7" type="ORF">E1298_42815</name>
</gene>
<evidence type="ECO:0000256" key="2">
    <source>
        <dbReference type="ARBA" id="ARBA00022889"/>
    </source>
</evidence>
<dbReference type="PROSITE" id="PS51884">
    <property type="entry name" value="CHAPLIN"/>
    <property type="match status" value="6"/>
</dbReference>
<dbReference type="EMBL" id="SMKU01000459">
    <property type="protein sequence ID" value="TDD63993.1"/>
    <property type="molecule type" value="Genomic_DNA"/>
</dbReference>
<feature type="domain" description="Chaplin" evidence="6">
    <location>
        <begin position="123"/>
        <end position="163"/>
    </location>
</feature>
<proteinExistence type="predicted"/>
<feature type="compositionally biased region" description="Gly residues" evidence="4">
    <location>
        <begin position="160"/>
        <end position="180"/>
    </location>
</feature>
<sequence>MPSNGGTPIPTRPARRRTRVSSLPNQHLPERSIMRTWARGTSRAAVLTASFVALGATTIPTSAFADVTNGDGSVLGGNQLNLPISAPVDVSGNGAAVGGTARSVSKGGSSVGNGGGGQQTSGKHGVGSGNQMNAPISLPVSACGNAAAVVGKTDTGCKGGSSVGNGGGGQTTSGEHGIGSGNQVNAPISAPVNACGNAIAIFGRADAGCKGGAKVAGGGRGGQVTSGASGVVAGNQLNAPISAPVNVCGNAAAIFGEAVAGCEGGAVVKNGGRSGARQTTSGISSVGGGNQANAPISAPVNVCGNAIGNAMTGCQGGASVRNGGHGSGGQTTNGDFSVLGGNQANAPISIPATVCGNAVALLGQAGAFCEGGAHVRSSSGGSQHTSGTSGVLAGNQANAPITVPVEVCGNAAAVLGAAAASCNGQTLVKGAHGSGARTSGQSSVGGGNQGNAPGEAPVGGCGNGAAVVGHAEPQCQGGEGGYHPYDRVRSTPLPGAEGLPSVAEAGKSLPLSPGAALPVLGKLPTAGQKARYGSVTGPAPGTDVLSGTGGLTGDLSDVLSGTGSQRTMQTRPQTNPLPAPNAPNAPATLNGLPQTEMLPETNALPGTGVLPRPESLTNTETLPASGILPKTKGLPKTNGLPKSKGLLKANSNTLPGVGQAPVDPATLTSVRRLPGVPSGAAVPASPIVPVASSARTYSRPLPGASVPGTGVPGVDGVRLPGLSAVPVTGDVKAPEVGGVTEQLDQAGAMKPVAAHSSITAQTKTGSMWVLGVAAMFAAVSGALALTRRIRLGGRR</sequence>
<feature type="domain" description="Chaplin" evidence="6">
    <location>
        <begin position="335"/>
        <end position="375"/>
    </location>
</feature>
<dbReference type="AlphaFoldDB" id="A0A4R4ZXM1"/>
<keyword evidence="3" id="KW-0034">Amyloid</keyword>
<feature type="domain" description="Chaplin" evidence="6">
    <location>
        <begin position="175"/>
        <end position="215"/>
    </location>
</feature>
<dbReference type="OrthoDB" id="3544424at2"/>
<reference evidence="7 8" key="1">
    <citation type="submission" date="2019-03" db="EMBL/GenBank/DDBJ databases">
        <title>Draft genome sequences of novel Actinobacteria.</title>
        <authorList>
            <person name="Sahin N."/>
            <person name="Ay H."/>
            <person name="Saygin H."/>
        </authorList>
    </citation>
    <scope>NUCLEOTIDE SEQUENCE [LARGE SCALE GENOMIC DNA]</scope>
    <source>
        <strain evidence="7 8">H3C3</strain>
    </source>
</reference>
<keyword evidence="2" id="KW-0130">Cell adhesion</keyword>
<feature type="domain" description="Chaplin" evidence="6">
    <location>
        <begin position="388"/>
        <end position="428"/>
    </location>
</feature>
<feature type="region of interest" description="Disordered" evidence="4">
    <location>
        <begin position="430"/>
        <end position="455"/>
    </location>
</feature>
<accession>A0A4R4ZXM1</accession>
<keyword evidence="5" id="KW-0812">Transmembrane</keyword>
<feature type="region of interest" description="Disordered" evidence="4">
    <location>
        <begin position="99"/>
        <end position="131"/>
    </location>
</feature>
<feature type="compositionally biased region" description="Gly residues" evidence="4">
    <location>
        <begin position="109"/>
        <end position="128"/>
    </location>
</feature>
<feature type="region of interest" description="Disordered" evidence="4">
    <location>
        <begin position="532"/>
        <end position="639"/>
    </location>
</feature>
<keyword evidence="8" id="KW-1185">Reference proteome</keyword>
<keyword evidence="5" id="KW-0472">Membrane</keyword>
<evidence type="ECO:0000256" key="5">
    <source>
        <dbReference type="SAM" id="Phobius"/>
    </source>
</evidence>
<keyword evidence="5" id="KW-1133">Transmembrane helix</keyword>
<feature type="domain" description="Chaplin" evidence="6">
    <location>
        <begin position="228"/>
        <end position="268"/>
    </location>
</feature>
<dbReference type="InterPro" id="IPR005528">
    <property type="entry name" value="ChpA-H"/>
</dbReference>
<feature type="domain" description="Chaplin" evidence="6">
    <location>
        <begin position="71"/>
        <end position="111"/>
    </location>
</feature>
<keyword evidence="1" id="KW-0964">Secreted</keyword>
<keyword evidence="1" id="KW-0134">Cell wall</keyword>
<comment type="caution">
    <text evidence="7">The sequence shown here is derived from an EMBL/GenBank/DDBJ whole genome shotgun (WGS) entry which is preliminary data.</text>
</comment>